<dbReference type="Pfam" id="PF07238">
    <property type="entry name" value="PilZ"/>
    <property type="match status" value="1"/>
</dbReference>
<sequence length="117" mass="13373">MQDRRQSVREKVFYGAVAEINERGSTMDCVVRNISEGGACVEFSHAAHLPEEMNLSVARKGRSFLARLIWRQANKVGLAFRIMTSDTPVSDLDERVRRSEIKKRQLQRRINELLGQG</sequence>
<evidence type="ECO:0000259" key="2">
    <source>
        <dbReference type="Pfam" id="PF07238"/>
    </source>
</evidence>
<dbReference type="RefSeq" id="WP_092078248.1">
    <property type="nucleotide sequence ID" value="NZ_FMZW01000001.1"/>
</dbReference>
<feature type="coiled-coil region" evidence="1">
    <location>
        <begin position="89"/>
        <end position="116"/>
    </location>
</feature>
<evidence type="ECO:0000313" key="3">
    <source>
        <dbReference type="EMBL" id="SDC18607.1"/>
    </source>
</evidence>
<proteinExistence type="predicted"/>
<dbReference type="EMBL" id="FMZW01000001">
    <property type="protein sequence ID" value="SDC18607.1"/>
    <property type="molecule type" value="Genomic_DNA"/>
</dbReference>
<reference evidence="3 4" key="1">
    <citation type="submission" date="2016-10" db="EMBL/GenBank/DDBJ databases">
        <authorList>
            <person name="de Groot N.N."/>
        </authorList>
    </citation>
    <scope>NUCLEOTIDE SEQUENCE [LARGE SCALE GENOMIC DNA]</scope>
    <source>
        <strain evidence="3 4">R5</strain>
    </source>
</reference>
<accession>A0A1G6JIW0</accession>
<gene>
    <name evidence="3" type="ORF">SAMN05216337_1001461</name>
</gene>
<feature type="domain" description="PilZ" evidence="2">
    <location>
        <begin position="3"/>
        <end position="86"/>
    </location>
</feature>
<evidence type="ECO:0000313" key="4">
    <source>
        <dbReference type="Proteomes" id="UP000199245"/>
    </source>
</evidence>
<keyword evidence="1" id="KW-0175">Coiled coil</keyword>
<dbReference type="InterPro" id="IPR009875">
    <property type="entry name" value="PilZ_domain"/>
</dbReference>
<protein>
    <submittedName>
        <fullName evidence="3">PilZ domain-containing protein</fullName>
    </submittedName>
</protein>
<organism evidence="3 4">
    <name type="scientific">Bradyrhizobium brasilense</name>
    <dbReference type="NCBI Taxonomy" id="1419277"/>
    <lineage>
        <taxon>Bacteria</taxon>
        <taxon>Pseudomonadati</taxon>
        <taxon>Pseudomonadota</taxon>
        <taxon>Alphaproteobacteria</taxon>
        <taxon>Hyphomicrobiales</taxon>
        <taxon>Nitrobacteraceae</taxon>
        <taxon>Bradyrhizobium</taxon>
    </lineage>
</organism>
<dbReference type="Proteomes" id="UP000199245">
    <property type="component" value="Unassembled WGS sequence"/>
</dbReference>
<dbReference type="GO" id="GO:0035438">
    <property type="term" value="F:cyclic-di-GMP binding"/>
    <property type="evidence" value="ECO:0007669"/>
    <property type="project" value="InterPro"/>
</dbReference>
<name>A0A1G6JIW0_9BRAD</name>
<dbReference type="SUPFAM" id="SSF141371">
    <property type="entry name" value="PilZ domain-like"/>
    <property type="match status" value="1"/>
</dbReference>
<dbReference type="AlphaFoldDB" id="A0A1G6JIW0"/>
<dbReference type="Gene3D" id="2.40.10.220">
    <property type="entry name" value="predicted glycosyltransferase like domains"/>
    <property type="match status" value="1"/>
</dbReference>
<evidence type="ECO:0000256" key="1">
    <source>
        <dbReference type="SAM" id="Coils"/>
    </source>
</evidence>